<evidence type="ECO:0000313" key="1">
    <source>
        <dbReference type="EMBL" id="MFC5846791.1"/>
    </source>
</evidence>
<proteinExistence type="predicted"/>
<organism evidence="1 2">
    <name type="scientific">Deinococcus petrolearius</name>
    <dbReference type="NCBI Taxonomy" id="1751295"/>
    <lineage>
        <taxon>Bacteria</taxon>
        <taxon>Thermotogati</taxon>
        <taxon>Deinococcota</taxon>
        <taxon>Deinococci</taxon>
        <taxon>Deinococcales</taxon>
        <taxon>Deinococcaceae</taxon>
        <taxon>Deinococcus</taxon>
    </lineage>
</organism>
<keyword evidence="2" id="KW-1185">Reference proteome</keyword>
<evidence type="ECO:0000313" key="2">
    <source>
        <dbReference type="Proteomes" id="UP001595979"/>
    </source>
</evidence>
<accession>A0ABW1DGJ0</accession>
<dbReference type="RefSeq" id="WP_380045195.1">
    <property type="nucleotide sequence ID" value="NZ_JBHSOH010000002.1"/>
</dbReference>
<gene>
    <name evidence="1" type="ORF">ACFPQ6_00575</name>
</gene>
<protein>
    <submittedName>
        <fullName evidence="1">Uncharacterized protein</fullName>
    </submittedName>
</protein>
<name>A0ABW1DGJ0_9DEIO</name>
<dbReference type="Proteomes" id="UP001595979">
    <property type="component" value="Unassembled WGS sequence"/>
</dbReference>
<reference evidence="2" key="1">
    <citation type="journal article" date="2019" name="Int. J. Syst. Evol. Microbiol.">
        <title>The Global Catalogue of Microorganisms (GCM) 10K type strain sequencing project: providing services to taxonomists for standard genome sequencing and annotation.</title>
        <authorList>
            <consortium name="The Broad Institute Genomics Platform"/>
            <consortium name="The Broad Institute Genome Sequencing Center for Infectious Disease"/>
            <person name="Wu L."/>
            <person name="Ma J."/>
        </authorList>
    </citation>
    <scope>NUCLEOTIDE SEQUENCE [LARGE SCALE GENOMIC DNA]</scope>
    <source>
        <strain evidence="2">CGMCC 1.15053</strain>
    </source>
</reference>
<comment type="caution">
    <text evidence="1">The sequence shown here is derived from an EMBL/GenBank/DDBJ whole genome shotgun (WGS) entry which is preliminary data.</text>
</comment>
<dbReference type="EMBL" id="JBHSOH010000002">
    <property type="protein sequence ID" value="MFC5846791.1"/>
    <property type="molecule type" value="Genomic_DNA"/>
</dbReference>
<sequence length="171" mass="17800">MTQTPLRTESAPAHLPSADMLAQLLAAEAVLACLGARAPLRLEAVSLPDAAVHYALEPDLCALQNNRGLLDAVVMTALATGAAAEMLGAAAPAPGRDPRALLEAALTEPEELATLDAYLQVLTGRARAALRRSWAEVQVVAAGLREYGVLDAQAVHHRVACAQGIRGTLLN</sequence>